<accession>A0A139I134</accession>
<proteinExistence type="predicted"/>
<keyword evidence="2" id="KW-1185">Reference proteome</keyword>
<organism evidence="1 2">
    <name type="scientific">Pseudocercospora musae</name>
    <dbReference type="NCBI Taxonomy" id="113226"/>
    <lineage>
        <taxon>Eukaryota</taxon>
        <taxon>Fungi</taxon>
        <taxon>Dikarya</taxon>
        <taxon>Ascomycota</taxon>
        <taxon>Pezizomycotina</taxon>
        <taxon>Dothideomycetes</taxon>
        <taxon>Dothideomycetidae</taxon>
        <taxon>Mycosphaerellales</taxon>
        <taxon>Mycosphaerellaceae</taxon>
        <taxon>Pseudocercospora</taxon>
    </lineage>
</organism>
<dbReference type="AlphaFoldDB" id="A0A139I134"/>
<comment type="caution">
    <text evidence="1">The sequence shown here is derived from an EMBL/GenBank/DDBJ whole genome shotgun (WGS) entry which is preliminary data.</text>
</comment>
<dbReference type="Proteomes" id="UP000073492">
    <property type="component" value="Unassembled WGS sequence"/>
</dbReference>
<name>A0A139I134_9PEZI</name>
<protein>
    <submittedName>
        <fullName evidence="1">Uncharacterized protein</fullName>
    </submittedName>
</protein>
<dbReference type="EMBL" id="LFZO01000468">
    <property type="protein sequence ID" value="KXT08282.1"/>
    <property type="molecule type" value="Genomic_DNA"/>
</dbReference>
<gene>
    <name evidence="1" type="ORF">AC579_7567</name>
</gene>
<sequence length="261" mass="28851">MATRRNSRAPITPCPGLMRVVKKPAQAMSPNGDLLGAEQNRFTDRSLDASKSLLGDEAFGINESEAFTTTLLKYTPEGAQVKCMQGGFHVSGFSLAPALREYDSPFTVPDESKKPLTRSWKNEILLQTSGLVSGRRTRDSPIEIFDLDVSPPARRLFRRGDNLRQVILLSPSRFVRCVTEKAKQVAGPGGKRKYEALIDAKMSGKARRKKNKADEADGAKRDVVGSIVQLCWDSVLWRGRSVAHHAHRFCRDGKLGSVKNV</sequence>
<evidence type="ECO:0000313" key="1">
    <source>
        <dbReference type="EMBL" id="KXT08282.1"/>
    </source>
</evidence>
<evidence type="ECO:0000313" key="2">
    <source>
        <dbReference type="Proteomes" id="UP000073492"/>
    </source>
</evidence>
<reference evidence="1 2" key="1">
    <citation type="submission" date="2015-07" db="EMBL/GenBank/DDBJ databases">
        <title>Comparative genomics of the Sigatoka disease complex on banana suggests a link between parallel evolutionary changes in Pseudocercospora fijiensis and Pseudocercospora eumusae and increased virulence on the banana host.</title>
        <authorList>
            <person name="Chang T.-C."/>
            <person name="Salvucci A."/>
            <person name="Crous P.W."/>
            <person name="Stergiopoulos I."/>
        </authorList>
    </citation>
    <scope>NUCLEOTIDE SEQUENCE [LARGE SCALE GENOMIC DNA]</scope>
    <source>
        <strain evidence="1 2">CBS 116634</strain>
    </source>
</reference>